<reference evidence="3 4" key="3">
    <citation type="journal article" date="2011" name="Nat. Chem. Biol.">
        <title>Reveromycin A biosynthesis uses RevG and RevJ for stereospecific spiroacetal formation.</title>
        <authorList>
            <person name="Takahashi S."/>
            <person name="Toyoda A."/>
            <person name="Sekiyama Y."/>
            <person name="Takagi H."/>
            <person name="Nogawa T."/>
            <person name="Uramoto M."/>
            <person name="Suzuki R."/>
            <person name="Koshino H."/>
            <person name="Kumano T."/>
            <person name="Panthee S."/>
            <person name="Dairi T."/>
            <person name="Ishikawa J."/>
            <person name="Ikeda H."/>
            <person name="Sakaki Y."/>
            <person name="Osada H."/>
        </authorList>
    </citation>
    <scope>NUCLEOTIDE SEQUENCE [LARGE SCALE GENOMIC DNA]</scope>
    <source>
        <strain evidence="3 4">SN-593</strain>
    </source>
</reference>
<evidence type="ECO:0000313" key="4">
    <source>
        <dbReference type="Proteomes" id="UP000595703"/>
    </source>
</evidence>
<evidence type="ECO:0000313" key="3">
    <source>
        <dbReference type="EMBL" id="BBB01559.1"/>
    </source>
</evidence>
<reference evidence="3 4" key="1">
    <citation type="journal article" date="2010" name="J. Bacteriol.">
        <title>Biochemical characterization of a novel indole prenyltransferase from Streptomyces sp. SN-593.</title>
        <authorList>
            <person name="Takahashi S."/>
            <person name="Takagi H."/>
            <person name="Toyoda A."/>
            <person name="Uramoto M."/>
            <person name="Nogawa T."/>
            <person name="Ueki M."/>
            <person name="Sakaki Y."/>
            <person name="Osada H."/>
        </authorList>
    </citation>
    <scope>NUCLEOTIDE SEQUENCE [LARGE SCALE GENOMIC DNA]</scope>
    <source>
        <strain evidence="3 4">SN-593</strain>
    </source>
</reference>
<dbReference type="Gene3D" id="3.20.20.80">
    <property type="entry name" value="Glycosidases"/>
    <property type="match status" value="1"/>
</dbReference>
<dbReference type="PROSITE" id="PS51318">
    <property type="entry name" value="TAT"/>
    <property type="match status" value="1"/>
</dbReference>
<evidence type="ECO:0000259" key="2">
    <source>
        <dbReference type="PROSITE" id="PS50022"/>
    </source>
</evidence>
<organism evidence="3 4">
    <name type="scientific">Actinacidiphila reveromycinica</name>
    <dbReference type="NCBI Taxonomy" id="659352"/>
    <lineage>
        <taxon>Bacteria</taxon>
        <taxon>Bacillati</taxon>
        <taxon>Actinomycetota</taxon>
        <taxon>Actinomycetes</taxon>
        <taxon>Kitasatosporales</taxon>
        <taxon>Streptomycetaceae</taxon>
        <taxon>Actinacidiphila</taxon>
    </lineage>
</organism>
<gene>
    <name evidence="3" type="ORF">RVR_9036</name>
</gene>
<dbReference type="KEGG" id="arev:RVR_9036"/>
<dbReference type="CDD" id="cd11576">
    <property type="entry name" value="GH99_GH71_like_2"/>
    <property type="match status" value="1"/>
</dbReference>
<evidence type="ECO:0000256" key="1">
    <source>
        <dbReference type="SAM" id="MobiDB-lite"/>
    </source>
</evidence>
<feature type="region of interest" description="Disordered" evidence="1">
    <location>
        <begin position="409"/>
        <end position="454"/>
    </location>
</feature>
<sequence length="564" mass="59877">MGVTRRVFLQSAVAATATGTAVLAGARTAGAAAPAASGPGDVVGKVTVGYQGWFACIGDGAPIDAWWHWSANGSAAPSPSNTGIVAWPDVRDYAHTYPTGYAALGNGQPAALFSSYDQQTVDTHFQWLQANGIDVAALQRFNPNGSEGPTRDAMAVKVRASAETYGRKFYVMYDVSDWTNMQSEIKADWTGKMRAHTASPAYAVQNGKPVVCVWGFGFADNQRPFTADACLDVVNWFKGQGCYVIGGVPTWWRTGDRDSRPGFSDVYHAFDMLSPWMVGRIGNVADADNFFNVATVPDLAECAAHGIDYQPCVLPGAVTLRQRAHGDFMWRQFYNMVRAGVGSVYISMFDEFNEGNQIAKTAESQAWVPANSGFLALDEDGTACSSDYYLRLTGDGGRMLKGQLALTATRPTPPVVGGGTTPPPTGDLALHRATSESSHTQSYGSANATDGDPSSYWESANNAFPQWIQVDLGAASTVRRLVLTLPPSAAWTARTQTLSVRGSTDGATFTALAGSAGHTFDPATGNTATVTLPAAATTRYLRLDFTANTGWPAAQLSGLQVFAG</sequence>
<dbReference type="Gene3D" id="2.60.120.260">
    <property type="entry name" value="Galactose-binding domain-like"/>
    <property type="match status" value="1"/>
</dbReference>
<name>A0A7U3UZ80_9ACTN</name>
<dbReference type="PROSITE" id="PS50022">
    <property type="entry name" value="FA58C_3"/>
    <property type="match status" value="1"/>
</dbReference>
<dbReference type="Pfam" id="PF00754">
    <property type="entry name" value="F5_F8_type_C"/>
    <property type="match status" value="1"/>
</dbReference>
<dbReference type="RefSeq" id="WP_202237474.1">
    <property type="nucleotide sequence ID" value="NZ_AP018365.1"/>
</dbReference>
<dbReference type="Proteomes" id="UP000595703">
    <property type="component" value="Chromosome"/>
</dbReference>
<accession>A0A7U3UZ80</accession>
<dbReference type="InterPro" id="IPR006311">
    <property type="entry name" value="TAT_signal"/>
</dbReference>
<reference evidence="3 4" key="4">
    <citation type="journal article" date="2020" name="Sci. Rep.">
        <title>beta-carboline chemical signals induce reveromycin production through a LuxR family regulator in Streptomyces sp. SN-593.</title>
        <authorList>
            <person name="Panthee S."/>
            <person name="Kito N."/>
            <person name="Hayashi T."/>
            <person name="Shimizu T."/>
            <person name="Ishikawa J."/>
            <person name="Hamamoto H."/>
            <person name="Osada H."/>
            <person name="Takahashi S."/>
        </authorList>
    </citation>
    <scope>NUCLEOTIDE SEQUENCE [LARGE SCALE GENOMIC DNA]</scope>
    <source>
        <strain evidence="3 4">SN-593</strain>
    </source>
</reference>
<proteinExistence type="predicted"/>
<dbReference type="SMART" id="SM00231">
    <property type="entry name" value="FA58C"/>
    <property type="match status" value="1"/>
</dbReference>
<dbReference type="EMBL" id="AP018365">
    <property type="protein sequence ID" value="BBB01559.1"/>
    <property type="molecule type" value="Genomic_DNA"/>
</dbReference>
<feature type="domain" description="F5/8 type C" evidence="2">
    <location>
        <begin position="411"/>
        <end position="564"/>
    </location>
</feature>
<feature type="compositionally biased region" description="Polar residues" evidence="1">
    <location>
        <begin position="435"/>
        <end position="448"/>
    </location>
</feature>
<protein>
    <submittedName>
        <fullName evidence="3">Putative xylosidase/arabinosidase</fullName>
    </submittedName>
</protein>
<reference evidence="3 4" key="2">
    <citation type="journal article" date="2011" name="J. Antibiot.">
        <title>Furaquinocins I and J: novel polyketide isoprenoid hybrid compounds from Streptomyces reveromyceticus SN-593.</title>
        <authorList>
            <person name="Panthee S."/>
            <person name="Takahashi S."/>
            <person name="Takagi H."/>
            <person name="Nogawa T."/>
            <person name="Oowada E."/>
            <person name="Uramoto M."/>
            <person name="Osada H."/>
        </authorList>
    </citation>
    <scope>NUCLEOTIDE SEQUENCE [LARGE SCALE GENOMIC DNA]</scope>
    <source>
        <strain evidence="3 4">SN-593</strain>
    </source>
</reference>
<dbReference type="InterPro" id="IPR008979">
    <property type="entry name" value="Galactose-bd-like_sf"/>
</dbReference>
<dbReference type="InterPro" id="IPR000421">
    <property type="entry name" value="FA58C"/>
</dbReference>
<dbReference type="AlphaFoldDB" id="A0A7U3UZ80"/>
<keyword evidence="4" id="KW-1185">Reference proteome</keyword>
<dbReference type="SUPFAM" id="SSF49785">
    <property type="entry name" value="Galactose-binding domain-like"/>
    <property type="match status" value="1"/>
</dbReference>